<dbReference type="Proteomes" id="UP000014155">
    <property type="component" value="Unassembled WGS sequence"/>
</dbReference>
<keyword evidence="4 10" id="KW-0597">Phosphoprotein</keyword>
<dbReference type="eggNOG" id="COG4753">
    <property type="taxonomic scope" value="Bacteria"/>
</dbReference>
<dbReference type="InterPro" id="IPR001789">
    <property type="entry name" value="Sig_transdc_resp-reg_receiver"/>
</dbReference>
<dbReference type="SMART" id="SM00448">
    <property type="entry name" value="REC"/>
    <property type="match status" value="1"/>
</dbReference>
<evidence type="ECO:0000256" key="8">
    <source>
        <dbReference type="ARBA" id="ARBA00023163"/>
    </source>
</evidence>
<comment type="caution">
    <text evidence="13">The sequence shown here is derived from an EMBL/GenBank/DDBJ whole genome shotgun (WGS) entry which is preliminary data.</text>
</comment>
<keyword evidence="8" id="KW-0804">Transcription</keyword>
<dbReference type="Pfam" id="PF00072">
    <property type="entry name" value="Response_reg"/>
    <property type="match status" value="1"/>
</dbReference>
<dbReference type="SUPFAM" id="SSF46689">
    <property type="entry name" value="Homeodomain-like"/>
    <property type="match status" value="1"/>
</dbReference>
<evidence type="ECO:0000256" key="2">
    <source>
        <dbReference type="ARBA" id="ARBA00018672"/>
    </source>
</evidence>
<dbReference type="InterPro" id="IPR020449">
    <property type="entry name" value="Tscrpt_reg_AraC-type_HTH"/>
</dbReference>
<dbReference type="PROSITE" id="PS50110">
    <property type="entry name" value="RESPONSE_REGULATORY"/>
    <property type="match status" value="1"/>
</dbReference>
<dbReference type="SUPFAM" id="SSF52172">
    <property type="entry name" value="CheY-like"/>
    <property type="match status" value="1"/>
</dbReference>
<comment type="subcellular location">
    <subcellularLocation>
        <location evidence="1">Cytoplasm</location>
    </subcellularLocation>
</comment>
<feature type="modified residue" description="4-aspartylphosphate" evidence="10">
    <location>
        <position position="55"/>
    </location>
</feature>
<dbReference type="PANTHER" id="PTHR42713:SF3">
    <property type="entry name" value="TRANSCRIPTIONAL REGULATORY PROTEIN HPTR"/>
    <property type="match status" value="1"/>
</dbReference>
<dbReference type="STRING" id="1195236.CTER_5354"/>
<dbReference type="CDD" id="cd17536">
    <property type="entry name" value="REC_YesN-like"/>
    <property type="match status" value="1"/>
</dbReference>
<dbReference type="PRINTS" id="PR00032">
    <property type="entry name" value="HTHARAC"/>
</dbReference>
<dbReference type="InterPro" id="IPR018060">
    <property type="entry name" value="HTH_AraC"/>
</dbReference>
<evidence type="ECO:0000256" key="7">
    <source>
        <dbReference type="ARBA" id="ARBA00023125"/>
    </source>
</evidence>
<dbReference type="InterPro" id="IPR011006">
    <property type="entry name" value="CheY-like_superfamily"/>
</dbReference>
<dbReference type="GO" id="GO:0043565">
    <property type="term" value="F:sequence-specific DNA binding"/>
    <property type="evidence" value="ECO:0007669"/>
    <property type="project" value="InterPro"/>
</dbReference>
<feature type="domain" description="HTH araC/xylS-type" evidence="11">
    <location>
        <begin position="434"/>
        <end position="532"/>
    </location>
</feature>
<dbReference type="Gene3D" id="3.40.50.2300">
    <property type="match status" value="1"/>
</dbReference>
<dbReference type="Gene3D" id="1.10.10.60">
    <property type="entry name" value="Homeodomain-like"/>
    <property type="match status" value="2"/>
</dbReference>
<dbReference type="GO" id="GO:0005737">
    <property type="term" value="C:cytoplasm"/>
    <property type="evidence" value="ECO:0007669"/>
    <property type="project" value="UniProtKB-SubCell"/>
</dbReference>
<keyword evidence="14" id="KW-1185">Reference proteome</keyword>
<name>S0FF57_RUMCE</name>
<evidence type="ECO:0000313" key="13">
    <source>
        <dbReference type="EMBL" id="EMS69032.1"/>
    </source>
</evidence>
<dbReference type="eggNOG" id="COG2207">
    <property type="taxonomic scope" value="Bacteria"/>
</dbReference>
<comment type="function">
    <text evidence="9">May play the central regulatory role in sporulation. It may be an element of the effector pathway responsible for the activation of sporulation genes in response to nutritional stress. Spo0A may act in concert with spo0H (a sigma factor) to control the expression of some genes that are critical to the sporulation process.</text>
</comment>
<keyword evidence="3" id="KW-0963">Cytoplasm</keyword>
<dbReference type="Pfam" id="PF12833">
    <property type="entry name" value="HTH_18"/>
    <property type="match status" value="1"/>
</dbReference>
<dbReference type="SMART" id="SM00342">
    <property type="entry name" value="HTH_ARAC"/>
    <property type="match status" value="1"/>
</dbReference>
<evidence type="ECO:0000256" key="9">
    <source>
        <dbReference type="ARBA" id="ARBA00024867"/>
    </source>
</evidence>
<dbReference type="PANTHER" id="PTHR42713">
    <property type="entry name" value="HISTIDINE KINASE-RELATED"/>
    <property type="match status" value="1"/>
</dbReference>
<protein>
    <recommendedName>
        <fullName evidence="2">Stage 0 sporulation protein A homolog</fullName>
    </recommendedName>
</protein>
<evidence type="ECO:0000256" key="10">
    <source>
        <dbReference type="PROSITE-ProRule" id="PRU00169"/>
    </source>
</evidence>
<dbReference type="InterPro" id="IPR018062">
    <property type="entry name" value="HTH_AraC-typ_CS"/>
</dbReference>
<accession>S0FF57</accession>
<feature type="domain" description="Response regulatory" evidence="12">
    <location>
        <begin position="3"/>
        <end position="120"/>
    </location>
</feature>
<sequence>MYKVLIIDDEEPAREAIKILADWNSVNIYEVFEAWDGKNGVRLIEEKRPDIILVDMKMPGMDGMDLLRMVQSRYPDLAVIVISGYDNYEYTRQALHSKVIDYLLKPIKRNELNGALAKAVDVISNKRKMQSQYIDKNILLNLSLPSLKEKVYLTAIEGSISRQMSEIYKEIIDDGNRKKYYSIVIFRIMNYEEVSEKYFGDTGFAQFAVSNAINELFNDEVECFNLINPKAENEIIAIISIENNCNEKLSSNYLHLIQKSRKKLKELFELVIIAGVGGFFEGIDSLKESFLEAEKSINGFNILNKIESGSNVVPENANTKNVSLLGKKDLIFNAIEGGSLSYTKGIVNELADRIEQAGYLSLRDANRIFDELLLLLNNFSMVKGFEANELLSYFQNLSKTVCNFEQFKKYLLDITELFYNLARKQIKNDNLNIYEIKEYIDNNYYQDIKISLFTDKYFLSREYLMKLFKNEFGCGIYEYVLRVRMEKARELIADPNIKIQSIAQMLGYSDNNYFSKAFRNFFKISPSDYRNTLIG</sequence>
<dbReference type="PATRIC" id="fig|1195236.3.peg.5486"/>
<evidence type="ECO:0000256" key="3">
    <source>
        <dbReference type="ARBA" id="ARBA00022490"/>
    </source>
</evidence>
<gene>
    <name evidence="13" type="ORF">CTER_5354</name>
</gene>
<dbReference type="EMBL" id="AORV01000078">
    <property type="protein sequence ID" value="EMS69032.1"/>
    <property type="molecule type" value="Genomic_DNA"/>
</dbReference>
<evidence type="ECO:0000259" key="11">
    <source>
        <dbReference type="PROSITE" id="PS01124"/>
    </source>
</evidence>
<evidence type="ECO:0000259" key="12">
    <source>
        <dbReference type="PROSITE" id="PS50110"/>
    </source>
</evidence>
<proteinExistence type="predicted"/>
<dbReference type="GO" id="GO:0000160">
    <property type="term" value="P:phosphorelay signal transduction system"/>
    <property type="evidence" value="ECO:0007669"/>
    <property type="project" value="UniProtKB-KW"/>
</dbReference>
<evidence type="ECO:0000256" key="4">
    <source>
        <dbReference type="ARBA" id="ARBA00022553"/>
    </source>
</evidence>
<keyword evidence="5" id="KW-0902">Two-component regulatory system</keyword>
<organism evidence="13 14">
    <name type="scientific">Ruminiclostridium cellobioparum subsp. termitidis CT1112</name>
    <dbReference type="NCBI Taxonomy" id="1195236"/>
    <lineage>
        <taxon>Bacteria</taxon>
        <taxon>Bacillati</taxon>
        <taxon>Bacillota</taxon>
        <taxon>Clostridia</taxon>
        <taxon>Eubacteriales</taxon>
        <taxon>Oscillospiraceae</taxon>
        <taxon>Ruminiclostridium</taxon>
    </lineage>
</organism>
<evidence type="ECO:0000256" key="6">
    <source>
        <dbReference type="ARBA" id="ARBA00023015"/>
    </source>
</evidence>
<dbReference type="InterPro" id="IPR051552">
    <property type="entry name" value="HptR"/>
</dbReference>
<keyword evidence="7" id="KW-0238">DNA-binding</keyword>
<reference evidence="13 14" key="1">
    <citation type="journal article" date="2013" name="Genome Announc.">
        <title>Draft Genome Sequence of the Cellulolytic, Mesophilic, Anaerobic Bacterium Clostridium termitidis Strain CT1112 (DSM 5398).</title>
        <authorList>
            <person name="Lal S."/>
            <person name="Ramachandran U."/>
            <person name="Zhang X."/>
            <person name="Munir R."/>
            <person name="Sparling R."/>
            <person name="Levin D.B."/>
        </authorList>
    </citation>
    <scope>NUCLEOTIDE SEQUENCE [LARGE SCALE GENOMIC DNA]</scope>
    <source>
        <strain evidence="13 14">CT1112</strain>
    </source>
</reference>
<dbReference type="PROSITE" id="PS00041">
    <property type="entry name" value="HTH_ARAC_FAMILY_1"/>
    <property type="match status" value="1"/>
</dbReference>
<dbReference type="AlphaFoldDB" id="S0FF57"/>
<evidence type="ECO:0000313" key="14">
    <source>
        <dbReference type="Proteomes" id="UP000014155"/>
    </source>
</evidence>
<evidence type="ECO:0000256" key="5">
    <source>
        <dbReference type="ARBA" id="ARBA00023012"/>
    </source>
</evidence>
<evidence type="ECO:0000256" key="1">
    <source>
        <dbReference type="ARBA" id="ARBA00004496"/>
    </source>
</evidence>
<dbReference type="InterPro" id="IPR009057">
    <property type="entry name" value="Homeodomain-like_sf"/>
</dbReference>
<keyword evidence="6" id="KW-0805">Transcription regulation</keyword>
<dbReference type="GO" id="GO:0003700">
    <property type="term" value="F:DNA-binding transcription factor activity"/>
    <property type="evidence" value="ECO:0007669"/>
    <property type="project" value="InterPro"/>
</dbReference>
<dbReference type="RefSeq" id="WP_004631183.1">
    <property type="nucleotide sequence ID" value="NZ_AORV01000078.1"/>
</dbReference>
<dbReference type="PROSITE" id="PS01124">
    <property type="entry name" value="HTH_ARAC_FAMILY_2"/>
    <property type="match status" value="1"/>
</dbReference>